<keyword evidence="14" id="KW-1185">Reference proteome</keyword>
<sequence>MVIPVTTELDVKHKGIVVMGGTFNPIHHGHLRTAVDILDRFAFNELRLIPCFQPVHKDALQVKPFERLHMVELACRADPRLKVDRREIERQGPSYTIDTLAELRQEVGQTTPIVLTVGMDSFLSLTTWKRWAELVQFAHILVVSRPGWEPELPSKLEDFYEKRRANDVTELQSAPSGKIWQTSLTPLAISSSMIRKLCAQQQSIAYLLPENVREFILDHQLYQKG</sequence>
<dbReference type="CDD" id="cd02165">
    <property type="entry name" value="NMNAT"/>
    <property type="match status" value="1"/>
</dbReference>
<evidence type="ECO:0000256" key="11">
    <source>
        <dbReference type="HAMAP-Rule" id="MF_00244"/>
    </source>
</evidence>
<dbReference type="UniPathway" id="UPA00253">
    <property type="reaction ID" value="UER00332"/>
</dbReference>
<comment type="pathway">
    <text evidence="2 11">Cofactor biosynthesis; NAD(+) biosynthesis; deamido-NAD(+) from nicotinate D-ribonucleotide: step 1/1.</text>
</comment>
<dbReference type="InterPro" id="IPR014729">
    <property type="entry name" value="Rossmann-like_a/b/a_fold"/>
</dbReference>
<dbReference type="NCBIfam" id="NF000840">
    <property type="entry name" value="PRK00071.1-3"/>
    <property type="match status" value="1"/>
</dbReference>
<keyword evidence="5 11" id="KW-0808">Transferase</keyword>
<dbReference type="EC" id="2.7.7.18" evidence="11"/>
<dbReference type="SUPFAM" id="SSF52374">
    <property type="entry name" value="Nucleotidylyl transferase"/>
    <property type="match status" value="1"/>
</dbReference>
<keyword evidence="9 11" id="KW-0520">NAD</keyword>
<dbReference type="HAMAP" id="MF_00244">
    <property type="entry name" value="NaMN_adenylyltr"/>
    <property type="match status" value="1"/>
</dbReference>
<keyword evidence="4 11" id="KW-0662">Pyridine nucleotide biosynthesis</keyword>
<feature type="domain" description="Cytidyltransferase-like" evidence="12">
    <location>
        <begin position="18"/>
        <end position="196"/>
    </location>
</feature>
<dbReference type="AlphaFoldDB" id="A0A501WIX7"/>
<proteinExistence type="inferred from homology"/>
<dbReference type="GO" id="GO:0004515">
    <property type="term" value="F:nicotinate-nucleotide adenylyltransferase activity"/>
    <property type="evidence" value="ECO:0007669"/>
    <property type="project" value="UniProtKB-UniRule"/>
</dbReference>
<dbReference type="GO" id="GO:0009435">
    <property type="term" value="P:NAD+ biosynthetic process"/>
    <property type="evidence" value="ECO:0007669"/>
    <property type="project" value="UniProtKB-UniRule"/>
</dbReference>
<evidence type="ECO:0000256" key="9">
    <source>
        <dbReference type="ARBA" id="ARBA00023027"/>
    </source>
</evidence>
<dbReference type="EMBL" id="VFRR01000029">
    <property type="protein sequence ID" value="TPE48732.1"/>
    <property type="molecule type" value="Genomic_DNA"/>
</dbReference>
<dbReference type="PANTHER" id="PTHR39321:SF3">
    <property type="entry name" value="PHOSPHOPANTETHEINE ADENYLYLTRANSFERASE"/>
    <property type="match status" value="1"/>
</dbReference>
<evidence type="ECO:0000256" key="3">
    <source>
        <dbReference type="ARBA" id="ARBA00009014"/>
    </source>
</evidence>
<evidence type="ECO:0000256" key="10">
    <source>
        <dbReference type="ARBA" id="ARBA00048721"/>
    </source>
</evidence>
<dbReference type="PANTHER" id="PTHR39321">
    <property type="entry name" value="NICOTINATE-NUCLEOTIDE ADENYLYLTRANSFERASE-RELATED"/>
    <property type="match status" value="1"/>
</dbReference>
<evidence type="ECO:0000256" key="7">
    <source>
        <dbReference type="ARBA" id="ARBA00022741"/>
    </source>
</evidence>
<comment type="catalytic activity">
    <reaction evidence="10 11">
        <text>nicotinate beta-D-ribonucleotide + ATP + H(+) = deamido-NAD(+) + diphosphate</text>
        <dbReference type="Rhea" id="RHEA:22860"/>
        <dbReference type="ChEBI" id="CHEBI:15378"/>
        <dbReference type="ChEBI" id="CHEBI:30616"/>
        <dbReference type="ChEBI" id="CHEBI:33019"/>
        <dbReference type="ChEBI" id="CHEBI:57502"/>
        <dbReference type="ChEBI" id="CHEBI:58437"/>
        <dbReference type="EC" id="2.7.7.18"/>
    </reaction>
</comment>
<dbReference type="NCBIfam" id="TIGR00482">
    <property type="entry name" value="nicotinate (nicotinamide) nucleotide adenylyltransferase"/>
    <property type="match status" value="1"/>
</dbReference>
<reference evidence="13 14" key="1">
    <citation type="submission" date="2019-06" db="EMBL/GenBank/DDBJ databases">
        <title>A novel bacterium of genus Marinomonas, isolated from coastal sand.</title>
        <authorList>
            <person name="Huang H."/>
            <person name="Mo K."/>
            <person name="Hu Y."/>
        </authorList>
    </citation>
    <scope>NUCLEOTIDE SEQUENCE [LARGE SCALE GENOMIC DNA]</scope>
    <source>
        <strain evidence="13 14">HB171799</strain>
    </source>
</reference>
<keyword evidence="8 11" id="KW-0067">ATP-binding</keyword>
<protein>
    <recommendedName>
        <fullName evidence="11">Probable nicotinate-nucleotide adenylyltransferase</fullName>
        <ecNumber evidence="11">2.7.7.18</ecNumber>
    </recommendedName>
    <alternativeName>
        <fullName evidence="11">Deamido-NAD(+) diphosphorylase</fullName>
    </alternativeName>
    <alternativeName>
        <fullName evidence="11">Deamido-NAD(+) pyrophosphorylase</fullName>
    </alternativeName>
    <alternativeName>
        <fullName evidence="11">Nicotinate mononucleotide adenylyltransferase</fullName>
        <shortName evidence="11">NaMN adenylyltransferase</shortName>
    </alternativeName>
</protein>
<dbReference type="OrthoDB" id="5295945at2"/>
<evidence type="ECO:0000313" key="13">
    <source>
        <dbReference type="EMBL" id="TPE48732.1"/>
    </source>
</evidence>
<organism evidence="13 14">
    <name type="scientific">Maribrevibacterium harenarium</name>
    <dbReference type="NCBI Taxonomy" id="2589817"/>
    <lineage>
        <taxon>Bacteria</taxon>
        <taxon>Pseudomonadati</taxon>
        <taxon>Pseudomonadota</taxon>
        <taxon>Gammaproteobacteria</taxon>
        <taxon>Oceanospirillales</taxon>
        <taxon>Oceanospirillaceae</taxon>
        <taxon>Maribrevibacterium</taxon>
    </lineage>
</organism>
<comment type="caution">
    <text evidence="13">The sequence shown here is derived from an EMBL/GenBank/DDBJ whole genome shotgun (WGS) entry which is preliminary data.</text>
</comment>
<gene>
    <name evidence="11 13" type="primary">nadD</name>
    <name evidence="13" type="ORF">FJM67_12915</name>
</gene>
<evidence type="ECO:0000256" key="5">
    <source>
        <dbReference type="ARBA" id="ARBA00022679"/>
    </source>
</evidence>
<evidence type="ECO:0000256" key="2">
    <source>
        <dbReference type="ARBA" id="ARBA00005019"/>
    </source>
</evidence>
<dbReference type="InterPro" id="IPR004821">
    <property type="entry name" value="Cyt_trans-like"/>
</dbReference>
<keyword evidence="7 11" id="KW-0547">Nucleotide-binding</keyword>
<dbReference type="Proteomes" id="UP000315901">
    <property type="component" value="Unassembled WGS sequence"/>
</dbReference>
<evidence type="ECO:0000313" key="14">
    <source>
        <dbReference type="Proteomes" id="UP000315901"/>
    </source>
</evidence>
<evidence type="ECO:0000256" key="4">
    <source>
        <dbReference type="ARBA" id="ARBA00022642"/>
    </source>
</evidence>
<accession>A0A501WIX7</accession>
<evidence type="ECO:0000259" key="12">
    <source>
        <dbReference type="Pfam" id="PF01467"/>
    </source>
</evidence>
<evidence type="ECO:0000256" key="1">
    <source>
        <dbReference type="ARBA" id="ARBA00002324"/>
    </source>
</evidence>
<dbReference type="Pfam" id="PF01467">
    <property type="entry name" value="CTP_transf_like"/>
    <property type="match status" value="1"/>
</dbReference>
<dbReference type="GO" id="GO:0005524">
    <property type="term" value="F:ATP binding"/>
    <property type="evidence" value="ECO:0007669"/>
    <property type="project" value="UniProtKB-KW"/>
</dbReference>
<comment type="function">
    <text evidence="1 11">Catalyzes the reversible adenylation of nicotinate mononucleotide (NaMN) to nicotinic acid adenine dinucleotide (NaAD).</text>
</comment>
<dbReference type="NCBIfam" id="NF000839">
    <property type="entry name" value="PRK00071.1-1"/>
    <property type="match status" value="1"/>
</dbReference>
<name>A0A501WIX7_9GAMM</name>
<evidence type="ECO:0000256" key="6">
    <source>
        <dbReference type="ARBA" id="ARBA00022695"/>
    </source>
</evidence>
<comment type="similarity">
    <text evidence="3 11">Belongs to the NadD family.</text>
</comment>
<dbReference type="InterPro" id="IPR005248">
    <property type="entry name" value="NadD/NMNAT"/>
</dbReference>
<dbReference type="Gene3D" id="3.40.50.620">
    <property type="entry name" value="HUPs"/>
    <property type="match status" value="1"/>
</dbReference>
<evidence type="ECO:0000256" key="8">
    <source>
        <dbReference type="ARBA" id="ARBA00022840"/>
    </source>
</evidence>
<keyword evidence="6 11" id="KW-0548">Nucleotidyltransferase</keyword>